<evidence type="ECO:0000256" key="2">
    <source>
        <dbReference type="ARBA" id="ARBA00023235"/>
    </source>
</evidence>
<proteinExistence type="inferred from homology"/>
<comment type="subcellular location">
    <subcellularLocation>
        <location evidence="3">Cytoplasm</location>
    </subcellularLocation>
</comment>
<dbReference type="PROSITE" id="PS51440">
    <property type="entry name" value="TIM_2"/>
    <property type="match status" value="1"/>
</dbReference>
<dbReference type="GO" id="GO:0004807">
    <property type="term" value="F:triose-phosphate isomerase activity"/>
    <property type="evidence" value="ECO:0007669"/>
    <property type="project" value="UniProtKB-EC"/>
</dbReference>
<dbReference type="UniPathway" id="UPA00109">
    <property type="reaction ID" value="UER00189"/>
</dbReference>
<dbReference type="GO" id="GO:0005829">
    <property type="term" value="C:cytosol"/>
    <property type="evidence" value="ECO:0007669"/>
    <property type="project" value="TreeGrafter"/>
</dbReference>
<evidence type="ECO:0000256" key="1">
    <source>
        <dbReference type="ARBA" id="ARBA00007422"/>
    </source>
</evidence>
<comment type="caution">
    <text evidence="4">The sequence shown here is derived from an EMBL/GenBank/DDBJ whole genome shotgun (WGS) entry which is preliminary data.</text>
</comment>
<sequence length="237" mass="26156">MYKKYIVANWKELPNTWAQAEELLDFLGEQLSLEISDKVDIVLCPPSKYMTQVSEILQKEPLSELVELGAQDIGVDSNDDLKNLGVEYVIIGHSSRRVFESNEIVNQKLKLAIKNGLIPIVCIGESARDENFETFLKDQFSATFAGLSADEIGKCFIAYEPVWAISTNPGAKPDSPDETRKALVVLRPLAPTSPLLYGGSVTPTNAKDFLSMPEISGVLIGGASIRKEEFVEILKHI</sequence>
<dbReference type="InterPro" id="IPR035990">
    <property type="entry name" value="TIM_sf"/>
</dbReference>
<keyword evidence="3" id="KW-0963">Cytoplasm</keyword>
<keyword evidence="3" id="KW-0324">Glycolysis</keyword>
<evidence type="ECO:0000313" key="5">
    <source>
        <dbReference type="Proteomes" id="UP000178155"/>
    </source>
</evidence>
<gene>
    <name evidence="4" type="ORF">A3I39_00525</name>
</gene>
<dbReference type="GO" id="GO:0006094">
    <property type="term" value="P:gluconeogenesis"/>
    <property type="evidence" value="ECO:0007669"/>
    <property type="project" value="UniProtKB-UniPathway"/>
</dbReference>
<comment type="subunit">
    <text evidence="3">Homodimer.</text>
</comment>
<keyword evidence="2 3" id="KW-0413">Isomerase</keyword>
<comment type="catalytic activity">
    <reaction evidence="3">
        <text>D-glyceraldehyde 3-phosphate = dihydroxyacetone phosphate</text>
        <dbReference type="Rhea" id="RHEA:18585"/>
        <dbReference type="ChEBI" id="CHEBI:57642"/>
        <dbReference type="ChEBI" id="CHEBI:59776"/>
        <dbReference type="EC" id="5.3.1.1"/>
    </reaction>
</comment>
<dbReference type="EC" id="5.3.1.1" evidence="3"/>
<evidence type="ECO:0000313" key="4">
    <source>
        <dbReference type="EMBL" id="OGN32897.1"/>
    </source>
</evidence>
<dbReference type="GO" id="GO:0046166">
    <property type="term" value="P:glyceraldehyde-3-phosphate biosynthetic process"/>
    <property type="evidence" value="ECO:0007669"/>
    <property type="project" value="TreeGrafter"/>
</dbReference>
<comment type="similarity">
    <text evidence="1 3">Belongs to the triosephosphate isomerase family.</text>
</comment>
<dbReference type="CDD" id="cd00311">
    <property type="entry name" value="TIM"/>
    <property type="match status" value="1"/>
</dbReference>
<dbReference type="EMBL" id="MGKW01000045">
    <property type="protein sequence ID" value="OGN32897.1"/>
    <property type="molecule type" value="Genomic_DNA"/>
</dbReference>
<dbReference type="Gene3D" id="3.20.20.70">
    <property type="entry name" value="Aldolase class I"/>
    <property type="match status" value="1"/>
</dbReference>
<dbReference type="UniPathway" id="UPA00138"/>
<reference evidence="4 5" key="1">
    <citation type="journal article" date="2016" name="Nat. Commun.">
        <title>Thousands of microbial genomes shed light on interconnected biogeochemical processes in an aquifer system.</title>
        <authorList>
            <person name="Anantharaman K."/>
            <person name="Brown C.T."/>
            <person name="Hug L.A."/>
            <person name="Sharon I."/>
            <person name="Castelle C.J."/>
            <person name="Probst A.J."/>
            <person name="Thomas B.C."/>
            <person name="Singh A."/>
            <person name="Wilkins M.J."/>
            <person name="Karaoz U."/>
            <person name="Brodie E.L."/>
            <person name="Williams K.H."/>
            <person name="Hubbard S.S."/>
            <person name="Banfield J.F."/>
        </authorList>
    </citation>
    <scope>NUCLEOTIDE SEQUENCE [LARGE SCALE GENOMIC DNA]</scope>
</reference>
<protein>
    <recommendedName>
        <fullName evidence="3">Triosephosphate isomerase</fullName>
        <ecNumber evidence="3">5.3.1.1</ecNumber>
    </recommendedName>
</protein>
<evidence type="ECO:0000256" key="3">
    <source>
        <dbReference type="RuleBase" id="RU363013"/>
    </source>
</evidence>
<dbReference type="Proteomes" id="UP000178155">
    <property type="component" value="Unassembled WGS sequence"/>
</dbReference>
<dbReference type="Pfam" id="PF00121">
    <property type="entry name" value="TIM"/>
    <property type="match status" value="1"/>
</dbReference>
<dbReference type="InterPro" id="IPR000652">
    <property type="entry name" value="Triosephosphate_isomerase"/>
</dbReference>
<dbReference type="GO" id="GO:0006096">
    <property type="term" value="P:glycolytic process"/>
    <property type="evidence" value="ECO:0007669"/>
    <property type="project" value="UniProtKB-UniPathway"/>
</dbReference>
<dbReference type="PANTHER" id="PTHR21139">
    <property type="entry name" value="TRIOSEPHOSPHATE ISOMERASE"/>
    <property type="match status" value="1"/>
</dbReference>
<dbReference type="InterPro" id="IPR013785">
    <property type="entry name" value="Aldolase_TIM"/>
</dbReference>
<name>A0A1F8H5M0_9BACT</name>
<dbReference type="SUPFAM" id="SSF51351">
    <property type="entry name" value="Triosephosphate isomerase (TIM)"/>
    <property type="match status" value="1"/>
</dbReference>
<accession>A0A1F8H5M0</accession>
<organism evidence="4 5">
    <name type="scientific">Candidatus Yanofskybacteria bacterium RIFCSPLOWO2_02_FULL_47_9b</name>
    <dbReference type="NCBI Taxonomy" id="1802708"/>
    <lineage>
        <taxon>Bacteria</taxon>
        <taxon>Candidatus Yanofskyibacteriota</taxon>
    </lineage>
</organism>
<dbReference type="PANTHER" id="PTHR21139:SF42">
    <property type="entry name" value="TRIOSEPHOSPHATE ISOMERASE"/>
    <property type="match status" value="1"/>
</dbReference>
<dbReference type="AlphaFoldDB" id="A0A1F8H5M0"/>
<comment type="pathway">
    <text evidence="3">Carbohydrate degradation; glycolysis; D-glyceraldehyde 3-phosphate from glycerone phosphate: step 1/1.</text>
</comment>
<keyword evidence="3" id="KW-0312">Gluconeogenesis</keyword>
<dbReference type="GO" id="GO:0019563">
    <property type="term" value="P:glycerol catabolic process"/>
    <property type="evidence" value="ECO:0007669"/>
    <property type="project" value="TreeGrafter"/>
</dbReference>
<comment type="pathway">
    <text evidence="3">Carbohydrate biosynthesis; gluconeogenesis.</text>
</comment>